<dbReference type="SUPFAM" id="SSF48371">
    <property type="entry name" value="ARM repeat"/>
    <property type="match status" value="2"/>
</dbReference>
<reference evidence="9" key="1">
    <citation type="submission" date="2018-01" db="EMBL/GenBank/DDBJ databases">
        <title>An insight into the sialome of Amazonian anophelines.</title>
        <authorList>
            <person name="Ribeiro J.M."/>
            <person name="Scarpassa V."/>
            <person name="Calvo E."/>
        </authorList>
    </citation>
    <scope>NUCLEOTIDE SEQUENCE</scope>
    <source>
        <tissue evidence="9">Salivary glands</tissue>
    </source>
</reference>
<dbReference type="InterPro" id="IPR016024">
    <property type="entry name" value="ARM-type_fold"/>
</dbReference>
<dbReference type="SMART" id="SM00544">
    <property type="entry name" value="MA3"/>
    <property type="match status" value="2"/>
</dbReference>
<dbReference type="AlphaFoldDB" id="A0A2M4BLG1"/>
<dbReference type="Gene3D" id="1.25.40.180">
    <property type="match status" value="2"/>
</dbReference>
<dbReference type="Pfam" id="PF02847">
    <property type="entry name" value="MA3"/>
    <property type="match status" value="2"/>
</dbReference>
<dbReference type="InterPro" id="IPR039778">
    <property type="entry name" value="PDCD4"/>
</dbReference>
<evidence type="ECO:0000256" key="2">
    <source>
        <dbReference type="ARBA" id="ARBA00005497"/>
    </source>
</evidence>
<feature type="domain" description="MI" evidence="8">
    <location>
        <begin position="342"/>
        <end position="465"/>
    </location>
</feature>
<evidence type="ECO:0000313" key="9">
    <source>
        <dbReference type="EMBL" id="MBW53885.1"/>
    </source>
</evidence>
<comment type="subcellular location">
    <subcellularLocation>
        <location evidence="1">Cytoplasm</location>
    </subcellularLocation>
</comment>
<dbReference type="PANTHER" id="PTHR12626:SF0">
    <property type="entry name" value="PROGRAMMED CELL DEATH PROTEIN 4"/>
    <property type="match status" value="1"/>
</dbReference>
<comment type="similarity">
    <text evidence="2">Belongs to the PDCD4 family.</text>
</comment>
<accession>A0A2M4BLG1</accession>
<feature type="region of interest" description="Disordered" evidence="7">
    <location>
        <begin position="1"/>
        <end position="21"/>
    </location>
</feature>
<feature type="compositionally biased region" description="Acidic residues" evidence="7">
    <location>
        <begin position="136"/>
        <end position="146"/>
    </location>
</feature>
<evidence type="ECO:0000256" key="1">
    <source>
        <dbReference type="ARBA" id="ARBA00004496"/>
    </source>
</evidence>
<proteinExistence type="inferred from homology"/>
<dbReference type="InterPro" id="IPR003891">
    <property type="entry name" value="Initiation_fac_eIF4g_MI"/>
</dbReference>
<evidence type="ECO:0000256" key="6">
    <source>
        <dbReference type="ARBA" id="ARBA00023242"/>
    </source>
</evidence>
<evidence type="ECO:0000256" key="5">
    <source>
        <dbReference type="ARBA" id="ARBA00022737"/>
    </source>
</evidence>
<dbReference type="EMBL" id="GGFJ01004744">
    <property type="protein sequence ID" value="MBW53885.1"/>
    <property type="molecule type" value="Transcribed_RNA"/>
</dbReference>
<evidence type="ECO:0000256" key="3">
    <source>
        <dbReference type="ARBA" id="ARBA00014414"/>
    </source>
</evidence>
<evidence type="ECO:0000256" key="7">
    <source>
        <dbReference type="SAM" id="MobiDB-lite"/>
    </source>
</evidence>
<dbReference type="GO" id="GO:0005634">
    <property type="term" value="C:nucleus"/>
    <property type="evidence" value="ECO:0007669"/>
    <property type="project" value="TreeGrafter"/>
</dbReference>
<name>A0A2M4BLG1_9DIPT</name>
<dbReference type="FunFam" id="1.25.40.180:FF:000008">
    <property type="entry name" value="Programmed cell death protein 4"/>
    <property type="match status" value="1"/>
</dbReference>
<feature type="compositionally biased region" description="Gly residues" evidence="7">
    <location>
        <begin position="119"/>
        <end position="130"/>
    </location>
</feature>
<evidence type="ECO:0000259" key="8">
    <source>
        <dbReference type="PROSITE" id="PS51366"/>
    </source>
</evidence>
<keyword evidence="5" id="KW-0677">Repeat</keyword>
<dbReference type="FunFam" id="1.25.40.180:FF:000009">
    <property type="entry name" value="programmed cell death protein 4"/>
    <property type="match status" value="1"/>
</dbReference>
<dbReference type="PROSITE" id="PS51366">
    <property type="entry name" value="MI"/>
    <property type="match status" value="2"/>
</dbReference>
<keyword evidence="6" id="KW-0539">Nucleus</keyword>
<feature type="region of interest" description="Disordered" evidence="7">
    <location>
        <begin position="38"/>
        <end position="154"/>
    </location>
</feature>
<protein>
    <recommendedName>
        <fullName evidence="3">Programmed cell death protein 4</fullName>
    </recommendedName>
</protein>
<evidence type="ECO:0000256" key="4">
    <source>
        <dbReference type="ARBA" id="ARBA00022490"/>
    </source>
</evidence>
<sequence length="490" mass="54445">MEQDKGLKMANGNEKADRAQEVVDLEDDVIIVSDDDTAFGGLAAGGEPKDETTADGEPTMKSPGALVEKTGRNRARRVARSNSKNGVLGVAGTPNFVAPHRKWKNSRRSRNLHGRGLPKKGGAGGKGVWGKPGAEVFDELDDEDPNDPNFDIDAYNSSHNVELKEVVSAPPALQLTEEEIIKKMESILLEYYENGDTHEAADGLEHILAPDMKPLVIKTIVGVAFDHKQSQREMTSVLISDLYGRVVTRDDICAGFDQLLYELPDIMLDTPDAPHLLGNFIARAIADDCVPPKYAYDSEREDLDTHARAALVRASALLSMPGGWSKLDNVWGVGGALRPVQTITRQMTMLLQEYVVSREIEEAQRSIKELEVPHFHHELIYEAIIMTLEAFNESIEEAICHLFRTLDSTCIVSPEQMELGFRRVYDDMTDIVLDIPLAYSILDRFIQRCRRAGSFLSETLIKDLPTRGRKRFVSEGDGGLVKQVNFLKNM</sequence>
<feature type="domain" description="MI" evidence="8">
    <location>
        <begin position="179"/>
        <end position="300"/>
    </location>
</feature>
<organism evidence="9">
    <name type="scientific">Anopheles marajoara</name>
    <dbReference type="NCBI Taxonomy" id="58244"/>
    <lineage>
        <taxon>Eukaryota</taxon>
        <taxon>Metazoa</taxon>
        <taxon>Ecdysozoa</taxon>
        <taxon>Arthropoda</taxon>
        <taxon>Hexapoda</taxon>
        <taxon>Insecta</taxon>
        <taxon>Pterygota</taxon>
        <taxon>Neoptera</taxon>
        <taxon>Endopterygota</taxon>
        <taxon>Diptera</taxon>
        <taxon>Nematocera</taxon>
        <taxon>Culicoidea</taxon>
        <taxon>Culicidae</taxon>
        <taxon>Anophelinae</taxon>
        <taxon>Anopheles</taxon>
    </lineage>
</organism>
<dbReference type="GO" id="GO:0045892">
    <property type="term" value="P:negative regulation of DNA-templated transcription"/>
    <property type="evidence" value="ECO:0007669"/>
    <property type="project" value="InterPro"/>
</dbReference>
<dbReference type="GO" id="GO:0005829">
    <property type="term" value="C:cytosol"/>
    <property type="evidence" value="ECO:0007669"/>
    <property type="project" value="TreeGrafter"/>
</dbReference>
<dbReference type="PANTHER" id="PTHR12626">
    <property type="entry name" value="PROGRAMMED CELL DEATH 4"/>
    <property type="match status" value="1"/>
</dbReference>
<keyword evidence="4" id="KW-0963">Cytoplasm</keyword>
<feature type="compositionally biased region" description="Basic residues" evidence="7">
    <location>
        <begin position="99"/>
        <end position="118"/>
    </location>
</feature>